<reference evidence="2" key="1">
    <citation type="journal article" date="2020" name="Phytopathology">
        <title>Genome sequence of the chestnut blight fungus Cryphonectria parasitica EP155: A fundamental resource for an archetypical invasive plant pathogen.</title>
        <authorList>
            <person name="Crouch J.A."/>
            <person name="Dawe A."/>
            <person name="Aerts A."/>
            <person name="Barry K."/>
            <person name="Churchill A.C.L."/>
            <person name="Grimwood J."/>
            <person name="Hillman B."/>
            <person name="Milgroom M.G."/>
            <person name="Pangilinan J."/>
            <person name="Smith M."/>
            <person name="Salamov A."/>
            <person name="Schmutz J."/>
            <person name="Yadav J."/>
            <person name="Grigoriev I.V."/>
            <person name="Nuss D."/>
        </authorList>
    </citation>
    <scope>NUCLEOTIDE SEQUENCE</scope>
    <source>
        <strain evidence="2">EP155</strain>
    </source>
</reference>
<dbReference type="Gene3D" id="3.40.605.10">
    <property type="entry name" value="Aldehyde Dehydrogenase, Chain A, domain 1"/>
    <property type="match status" value="1"/>
</dbReference>
<keyword evidence="1" id="KW-1133">Transmembrane helix</keyword>
<feature type="transmembrane region" description="Helical" evidence="1">
    <location>
        <begin position="458"/>
        <end position="482"/>
    </location>
</feature>
<dbReference type="EMBL" id="MU032344">
    <property type="protein sequence ID" value="KAF3770720.1"/>
    <property type="molecule type" value="Genomic_DNA"/>
</dbReference>
<dbReference type="RefSeq" id="XP_040781681.1">
    <property type="nucleotide sequence ID" value="XM_040921943.1"/>
</dbReference>
<protein>
    <recommendedName>
        <fullName evidence="4">Aldehyde dehydrogenase domain-containing protein</fullName>
    </recommendedName>
</protein>
<evidence type="ECO:0000313" key="3">
    <source>
        <dbReference type="Proteomes" id="UP000803844"/>
    </source>
</evidence>
<keyword evidence="1" id="KW-0812">Transmembrane</keyword>
<dbReference type="AlphaFoldDB" id="A0A9P5CVI9"/>
<dbReference type="Gene3D" id="3.40.309.10">
    <property type="entry name" value="Aldehyde Dehydrogenase, Chain A, domain 2"/>
    <property type="match status" value="1"/>
</dbReference>
<organism evidence="2 3">
    <name type="scientific">Cryphonectria parasitica (strain ATCC 38755 / EP155)</name>
    <dbReference type="NCBI Taxonomy" id="660469"/>
    <lineage>
        <taxon>Eukaryota</taxon>
        <taxon>Fungi</taxon>
        <taxon>Dikarya</taxon>
        <taxon>Ascomycota</taxon>
        <taxon>Pezizomycotina</taxon>
        <taxon>Sordariomycetes</taxon>
        <taxon>Sordariomycetidae</taxon>
        <taxon>Diaporthales</taxon>
        <taxon>Cryphonectriaceae</taxon>
        <taxon>Cryphonectria-Endothia species complex</taxon>
        <taxon>Cryphonectria</taxon>
    </lineage>
</organism>
<dbReference type="GO" id="GO:0016620">
    <property type="term" value="F:oxidoreductase activity, acting on the aldehyde or oxo group of donors, NAD or NADP as acceptor"/>
    <property type="evidence" value="ECO:0007669"/>
    <property type="project" value="InterPro"/>
</dbReference>
<gene>
    <name evidence="2" type="ORF">M406DRAFT_34412</name>
</gene>
<accession>A0A9P5CVI9</accession>
<dbReference type="GeneID" id="63839072"/>
<dbReference type="PANTHER" id="PTHR43111">
    <property type="entry name" value="ALDEHYDE DEHYDROGENASE B-RELATED"/>
    <property type="match status" value="1"/>
</dbReference>
<dbReference type="InterPro" id="IPR016162">
    <property type="entry name" value="Ald_DH_N"/>
</dbReference>
<proteinExistence type="predicted"/>
<comment type="caution">
    <text evidence="2">The sequence shown here is derived from an EMBL/GenBank/DDBJ whole genome shotgun (WGS) entry which is preliminary data.</text>
</comment>
<evidence type="ECO:0000313" key="2">
    <source>
        <dbReference type="EMBL" id="KAF3770720.1"/>
    </source>
</evidence>
<name>A0A9P5CVI9_CRYP1</name>
<dbReference type="Proteomes" id="UP000803844">
    <property type="component" value="Unassembled WGS sequence"/>
</dbReference>
<evidence type="ECO:0008006" key="4">
    <source>
        <dbReference type="Google" id="ProtNLM"/>
    </source>
</evidence>
<keyword evidence="1" id="KW-0472">Membrane</keyword>
<dbReference type="PANTHER" id="PTHR43111:SF1">
    <property type="entry name" value="ALDEHYDE DEHYDROGENASE B-RELATED"/>
    <property type="match status" value="1"/>
</dbReference>
<dbReference type="OrthoDB" id="5596991at2759"/>
<evidence type="ECO:0000256" key="1">
    <source>
        <dbReference type="SAM" id="Phobius"/>
    </source>
</evidence>
<dbReference type="InterPro" id="IPR016163">
    <property type="entry name" value="Ald_DH_C"/>
</dbReference>
<dbReference type="InterPro" id="IPR016161">
    <property type="entry name" value="Ald_DH/histidinol_DH"/>
</dbReference>
<sequence length="494" mass="54040">MASTPTAIERLQMSVVDGRAENVRHRQDQLQSLHKVLREEAKQICAALEADSEFTTSEVEAEYCLAVEAVRQCYETLDFEKSLEKEYSVVHGKDNPRRRLGAGLVVILPTTYTRLYSLVTALAPAIASGNCVALPDTLLQTDNILRALLSQALNVDTFCIVKSIPDESVLNEAILVNQTSDGPSTTLTSHLLSSNSSRCIAVVDRSADLNAAAKAITTARFSFGGSSPYAPDLVLVNEFIRKDFFEACSQCATSYFAQVRGMARLSNDRNGETTKALEIAESEGQISSFGSTNFKLSEVLDQNTPLMKMKITGRFLLIATCSSLTDAAFNHDHENPLLSGYFFAEPASAKYLAQFIPCHISLVNRIPAHVLVGPAAPTAHAPDFLYRYNRDMFSTLRPQFVEKPPPFFEKIDGMIFGGAGDGAKKRGKTTTSAVMDMALKPLRPTGQPDNKAVGFFEVGFLTGAGIYLSMILPVLGYSTYYLSRKGLAYVMRSR</sequence>
<keyword evidence="3" id="KW-1185">Reference proteome</keyword>
<dbReference type="SUPFAM" id="SSF53720">
    <property type="entry name" value="ALDH-like"/>
    <property type="match status" value="1"/>
</dbReference>